<accession>A0A6C0C8G8</accession>
<proteinExistence type="predicted"/>
<sequence length="178" mass="21121">MIDVFHNILISLKFYQFFIKIDKINAKTYIHQMSTKMKRILYLDSHKTRWNSLKGKNVLNKNVLLDAYNNICMNNGPIFLYAENVLVHNCDEEFICRWINNCTFPVARNICIHSFHSDPSALCNRFRSVFVVESNVNRSTDHPQVNIITEEKWDELLCKYDEEKMIFTRNSYCTPLIE</sequence>
<name>A0A6C0C8G8_9ZZZZ</name>
<dbReference type="Pfam" id="PF19163">
    <property type="entry name" value="DUF5845"/>
    <property type="match status" value="1"/>
</dbReference>
<dbReference type="EMBL" id="MN739352">
    <property type="protein sequence ID" value="QHT00100.1"/>
    <property type="molecule type" value="Genomic_DNA"/>
</dbReference>
<dbReference type="AlphaFoldDB" id="A0A6C0C8G8"/>
<organism evidence="1">
    <name type="scientific">viral metagenome</name>
    <dbReference type="NCBI Taxonomy" id="1070528"/>
    <lineage>
        <taxon>unclassified sequences</taxon>
        <taxon>metagenomes</taxon>
        <taxon>organismal metagenomes</taxon>
    </lineage>
</organism>
<dbReference type="InterPro" id="IPR043887">
    <property type="entry name" value="DUF5845"/>
</dbReference>
<reference evidence="1" key="1">
    <citation type="journal article" date="2020" name="Nature">
        <title>Giant virus diversity and host interactions through global metagenomics.</title>
        <authorList>
            <person name="Schulz F."/>
            <person name="Roux S."/>
            <person name="Paez-Espino D."/>
            <person name="Jungbluth S."/>
            <person name="Walsh D.A."/>
            <person name="Denef V.J."/>
            <person name="McMahon K.D."/>
            <person name="Konstantinidis K.T."/>
            <person name="Eloe-Fadrosh E.A."/>
            <person name="Kyrpides N.C."/>
            <person name="Woyke T."/>
        </authorList>
    </citation>
    <scope>NUCLEOTIDE SEQUENCE</scope>
    <source>
        <strain evidence="1">GVMAG-M-3300020192-26</strain>
    </source>
</reference>
<protein>
    <submittedName>
        <fullName evidence="1">Uncharacterized protein</fullName>
    </submittedName>
</protein>
<evidence type="ECO:0000313" key="1">
    <source>
        <dbReference type="EMBL" id="QHT00100.1"/>
    </source>
</evidence>